<proteinExistence type="predicted"/>
<dbReference type="PANTHER" id="PTHR12526">
    <property type="entry name" value="GLYCOSYLTRANSFERASE"/>
    <property type="match status" value="1"/>
</dbReference>
<dbReference type="Pfam" id="PF00534">
    <property type="entry name" value="Glycos_transf_1"/>
    <property type="match status" value="1"/>
</dbReference>
<dbReference type="PANTHER" id="PTHR12526:SF630">
    <property type="entry name" value="GLYCOSYLTRANSFERASE"/>
    <property type="match status" value="1"/>
</dbReference>
<name>A0A4V2RCU3_9BACI</name>
<feature type="domain" description="Glycosyl transferase family 1" evidence="1">
    <location>
        <begin position="205"/>
        <end position="353"/>
    </location>
</feature>
<keyword evidence="3" id="KW-1185">Reference proteome</keyword>
<dbReference type="AlphaFoldDB" id="A0A4V2RCU3"/>
<protein>
    <submittedName>
        <fullName evidence="2">Glycosyltransferase involved in cell wall biosynthesis</fullName>
    </submittedName>
</protein>
<keyword evidence="2" id="KW-0808">Transferase</keyword>
<evidence type="ECO:0000313" key="3">
    <source>
        <dbReference type="Proteomes" id="UP000295689"/>
    </source>
</evidence>
<dbReference type="CDD" id="cd03811">
    <property type="entry name" value="GT4_GT28_WabH-like"/>
    <property type="match status" value="1"/>
</dbReference>
<dbReference type="InterPro" id="IPR001296">
    <property type="entry name" value="Glyco_trans_1"/>
</dbReference>
<dbReference type="GO" id="GO:0016757">
    <property type="term" value="F:glycosyltransferase activity"/>
    <property type="evidence" value="ECO:0007669"/>
    <property type="project" value="InterPro"/>
</dbReference>
<sequence length="370" mass="43193">MIELFPKDKYNITILLLEKSGGFLDSVPVWVKVKNFQQYQNIKSIINESPTKVLFEHIKSLKFFKAIILFFLFLISRLKKDRTMLFSYLLRGYKLKEEYDIAVAYAGPMDFISFFVAKKINAKKRIQWVHFDITKIGFNHKFSSKYYKMFDKILVVSEEGKNMLNDALPELKRKTEVFLNVLNSKKIKELADNGESFKDDFNGSRILTVGRLSKEKGQDLAIRTIVKLKQEGFNIRWYCIGEGYARKEYEELIRINNVEDDFILLGSKQNPYPFMKHCDIYIQPSRHEGYCITLAEAKCFNKPIVSTNFTGAKEQLTHGQTGLIVEVDDHQIYHAIKLIVTNQEVQMKLKTNLQNENKNYNSEPHTIGEF</sequence>
<dbReference type="Gene3D" id="3.40.50.2000">
    <property type="entry name" value="Glycogen Phosphorylase B"/>
    <property type="match status" value="2"/>
</dbReference>
<evidence type="ECO:0000259" key="1">
    <source>
        <dbReference type="Pfam" id="PF00534"/>
    </source>
</evidence>
<accession>A0A4V2RCU3</accession>
<comment type="caution">
    <text evidence="2">The sequence shown here is derived from an EMBL/GenBank/DDBJ whole genome shotgun (WGS) entry which is preliminary data.</text>
</comment>
<dbReference type="Proteomes" id="UP000295689">
    <property type="component" value="Unassembled WGS sequence"/>
</dbReference>
<gene>
    <name evidence="2" type="ORF">EV146_11137</name>
</gene>
<evidence type="ECO:0000313" key="2">
    <source>
        <dbReference type="EMBL" id="TCN22200.1"/>
    </source>
</evidence>
<reference evidence="2 3" key="1">
    <citation type="journal article" date="2015" name="Stand. Genomic Sci.">
        <title>Genomic Encyclopedia of Bacterial and Archaeal Type Strains, Phase III: the genomes of soil and plant-associated and newly described type strains.</title>
        <authorList>
            <person name="Whitman W.B."/>
            <person name="Woyke T."/>
            <person name="Klenk H.P."/>
            <person name="Zhou Y."/>
            <person name="Lilburn T.G."/>
            <person name="Beck B.J."/>
            <person name="De Vos P."/>
            <person name="Vandamme P."/>
            <person name="Eisen J.A."/>
            <person name="Garrity G."/>
            <person name="Hugenholtz P."/>
            <person name="Kyrpides N.C."/>
        </authorList>
    </citation>
    <scope>NUCLEOTIDE SEQUENCE [LARGE SCALE GENOMIC DNA]</scope>
    <source>
        <strain evidence="2 3">CV53</strain>
    </source>
</reference>
<organism evidence="2 3">
    <name type="scientific">Mesobacillus foraminis</name>
    <dbReference type="NCBI Taxonomy" id="279826"/>
    <lineage>
        <taxon>Bacteria</taxon>
        <taxon>Bacillati</taxon>
        <taxon>Bacillota</taxon>
        <taxon>Bacilli</taxon>
        <taxon>Bacillales</taxon>
        <taxon>Bacillaceae</taxon>
        <taxon>Mesobacillus</taxon>
    </lineage>
</organism>
<dbReference type="SUPFAM" id="SSF53756">
    <property type="entry name" value="UDP-Glycosyltransferase/glycogen phosphorylase"/>
    <property type="match status" value="1"/>
</dbReference>
<dbReference type="EMBL" id="SLVV01000011">
    <property type="protein sequence ID" value="TCN22200.1"/>
    <property type="molecule type" value="Genomic_DNA"/>
</dbReference>